<dbReference type="EMBL" id="NMUH01000321">
    <property type="protein sequence ID" value="MQL76885.1"/>
    <property type="molecule type" value="Genomic_DNA"/>
</dbReference>
<dbReference type="GO" id="GO:0080037">
    <property type="term" value="P:negative regulation of cytokinin-activated signaling pathway"/>
    <property type="evidence" value="ECO:0007669"/>
    <property type="project" value="InterPro"/>
</dbReference>
<accession>A0A843U0H2</accession>
<dbReference type="Gene3D" id="2.120.10.80">
    <property type="entry name" value="Kelch-type beta propeller"/>
    <property type="match status" value="1"/>
</dbReference>
<dbReference type="PANTHER" id="PTHR46407">
    <property type="entry name" value="OS02G0208700 PROTEIN"/>
    <property type="match status" value="1"/>
</dbReference>
<keyword evidence="2" id="KW-1185">Reference proteome</keyword>
<organism evidence="1 2">
    <name type="scientific">Colocasia esculenta</name>
    <name type="common">Wild taro</name>
    <name type="synonym">Arum esculentum</name>
    <dbReference type="NCBI Taxonomy" id="4460"/>
    <lineage>
        <taxon>Eukaryota</taxon>
        <taxon>Viridiplantae</taxon>
        <taxon>Streptophyta</taxon>
        <taxon>Embryophyta</taxon>
        <taxon>Tracheophyta</taxon>
        <taxon>Spermatophyta</taxon>
        <taxon>Magnoliopsida</taxon>
        <taxon>Liliopsida</taxon>
        <taxon>Araceae</taxon>
        <taxon>Aroideae</taxon>
        <taxon>Colocasieae</taxon>
        <taxon>Colocasia</taxon>
    </lineage>
</organism>
<name>A0A843U0H2_COLES</name>
<proteinExistence type="predicted"/>
<dbReference type="SUPFAM" id="SSF117281">
    <property type="entry name" value="Kelch motif"/>
    <property type="match status" value="1"/>
</dbReference>
<gene>
    <name evidence="1" type="ORF">Taro_009273</name>
</gene>
<dbReference type="PANTHER" id="PTHR46407:SF3">
    <property type="entry name" value="OS02G0208700 PROTEIN"/>
    <property type="match status" value="1"/>
</dbReference>
<evidence type="ECO:0000313" key="2">
    <source>
        <dbReference type="Proteomes" id="UP000652761"/>
    </source>
</evidence>
<reference evidence="1" key="1">
    <citation type="submission" date="2017-07" db="EMBL/GenBank/DDBJ databases">
        <title>Taro Niue Genome Assembly and Annotation.</title>
        <authorList>
            <person name="Atibalentja N."/>
            <person name="Keating K."/>
            <person name="Fields C.J."/>
        </authorList>
    </citation>
    <scope>NUCLEOTIDE SEQUENCE</scope>
    <source>
        <strain evidence="1">Niue_2</strain>
        <tissue evidence="1">Leaf</tissue>
    </source>
</reference>
<protein>
    <recommendedName>
        <fullName evidence="3">F-box/kelch-repeat protein</fullName>
    </recommendedName>
</protein>
<dbReference type="InterPro" id="IPR015915">
    <property type="entry name" value="Kelch-typ_b-propeller"/>
</dbReference>
<sequence length="236" mass="26956">MAGRFLTFKLSSPLFFGARRPWCLPTVLGLPYGLPFFFQLADAGRELVVDRWNSETWVASDEVLVYDFIVKPAWHRGVRIPGPWRSFFACASDGCRTVFVARAHDNDKNAIRSAMAYDVARDDWTLLPDMARDRDEYKGMFRRGAFHVVGGYYREMQGRFRKSSEAFDLAAWRWGLVEEDILEAGACPRTCVACTDGRVYRCRVGSVVVMEGKGWQPVAERSQMMPWGLERQRSSG</sequence>
<dbReference type="OrthoDB" id="191037at2759"/>
<dbReference type="Proteomes" id="UP000652761">
    <property type="component" value="Unassembled WGS sequence"/>
</dbReference>
<dbReference type="InterPro" id="IPR044595">
    <property type="entry name" value="KMD1-4"/>
</dbReference>
<evidence type="ECO:0000313" key="1">
    <source>
        <dbReference type="EMBL" id="MQL76885.1"/>
    </source>
</evidence>
<dbReference type="AlphaFoldDB" id="A0A843U0H2"/>
<evidence type="ECO:0008006" key="3">
    <source>
        <dbReference type="Google" id="ProtNLM"/>
    </source>
</evidence>
<dbReference type="GO" id="GO:2000762">
    <property type="term" value="P:regulation of phenylpropanoid metabolic process"/>
    <property type="evidence" value="ECO:0007669"/>
    <property type="project" value="InterPro"/>
</dbReference>
<comment type="caution">
    <text evidence="1">The sequence shown here is derived from an EMBL/GenBank/DDBJ whole genome shotgun (WGS) entry which is preliminary data.</text>
</comment>